<protein>
    <submittedName>
        <fullName evidence="2">Uncharacterized protein</fullName>
    </submittedName>
</protein>
<evidence type="ECO:0000313" key="2">
    <source>
        <dbReference type="EMBL" id="MPC46919.1"/>
    </source>
</evidence>
<dbReference type="EMBL" id="VSRR010007450">
    <property type="protein sequence ID" value="MPC46919.1"/>
    <property type="molecule type" value="Genomic_DNA"/>
</dbReference>
<evidence type="ECO:0000256" key="1">
    <source>
        <dbReference type="SAM" id="MobiDB-lite"/>
    </source>
</evidence>
<dbReference type="AlphaFoldDB" id="A0A5B7FNT2"/>
<feature type="region of interest" description="Disordered" evidence="1">
    <location>
        <begin position="1"/>
        <end position="77"/>
    </location>
</feature>
<evidence type="ECO:0000313" key="3">
    <source>
        <dbReference type="Proteomes" id="UP000324222"/>
    </source>
</evidence>
<organism evidence="2 3">
    <name type="scientific">Portunus trituberculatus</name>
    <name type="common">Swimming crab</name>
    <name type="synonym">Neptunus trituberculatus</name>
    <dbReference type="NCBI Taxonomy" id="210409"/>
    <lineage>
        <taxon>Eukaryota</taxon>
        <taxon>Metazoa</taxon>
        <taxon>Ecdysozoa</taxon>
        <taxon>Arthropoda</taxon>
        <taxon>Crustacea</taxon>
        <taxon>Multicrustacea</taxon>
        <taxon>Malacostraca</taxon>
        <taxon>Eumalacostraca</taxon>
        <taxon>Eucarida</taxon>
        <taxon>Decapoda</taxon>
        <taxon>Pleocyemata</taxon>
        <taxon>Brachyura</taxon>
        <taxon>Eubrachyura</taxon>
        <taxon>Portunoidea</taxon>
        <taxon>Portunidae</taxon>
        <taxon>Portuninae</taxon>
        <taxon>Portunus</taxon>
    </lineage>
</organism>
<name>A0A5B7FNT2_PORTR</name>
<accession>A0A5B7FNT2</accession>
<keyword evidence="3" id="KW-1185">Reference proteome</keyword>
<comment type="caution">
    <text evidence="2">The sequence shown here is derived from an EMBL/GenBank/DDBJ whole genome shotgun (WGS) entry which is preliminary data.</text>
</comment>
<gene>
    <name evidence="2" type="ORF">E2C01_040650</name>
</gene>
<dbReference type="Proteomes" id="UP000324222">
    <property type="component" value="Unassembled WGS sequence"/>
</dbReference>
<proteinExistence type="predicted"/>
<sequence>MGGGGAVRAGCCSGRERRGGVRKGAAGRRRASRRDFAQTVSQLGLRRRPPDSVPHAASWPTPARRRYCSHAPSTPTPRRAQLLLHASVPLGPRHTPHWTANSNPICNYETQTPSLPSRHPTSPLPPLLARVLHPPFLPSPPPPSSLPLTPKHLSFAFPLNPQLQYSRAHHFRGQ</sequence>
<reference evidence="2 3" key="1">
    <citation type="submission" date="2019-05" db="EMBL/GenBank/DDBJ databases">
        <title>Another draft genome of Portunus trituberculatus and its Hox gene families provides insights of decapod evolution.</title>
        <authorList>
            <person name="Jeong J.-H."/>
            <person name="Song I."/>
            <person name="Kim S."/>
            <person name="Choi T."/>
            <person name="Kim D."/>
            <person name="Ryu S."/>
            <person name="Kim W."/>
        </authorList>
    </citation>
    <scope>NUCLEOTIDE SEQUENCE [LARGE SCALE GENOMIC DNA]</scope>
    <source>
        <tissue evidence="2">Muscle</tissue>
    </source>
</reference>